<evidence type="ECO:0008006" key="3">
    <source>
        <dbReference type="Google" id="ProtNLM"/>
    </source>
</evidence>
<gene>
    <name evidence="1" type="ORF">C8J30_102129</name>
</gene>
<reference evidence="1 2" key="1">
    <citation type="submission" date="2018-06" db="EMBL/GenBank/DDBJ databases">
        <title>Genomic Encyclopedia of Type Strains, Phase III (KMG-III): the genomes of soil and plant-associated and newly described type strains.</title>
        <authorList>
            <person name="Whitman W."/>
        </authorList>
    </citation>
    <scope>NUCLEOTIDE SEQUENCE [LARGE SCALE GENOMIC DNA]</scope>
    <source>
        <strain evidence="1 2">JA737</strain>
    </source>
</reference>
<evidence type="ECO:0000313" key="2">
    <source>
        <dbReference type="Proteomes" id="UP000247727"/>
    </source>
</evidence>
<dbReference type="OrthoDB" id="7856344at2"/>
<dbReference type="AlphaFoldDB" id="A0A318U100"/>
<dbReference type="Proteomes" id="UP000247727">
    <property type="component" value="Unassembled WGS sequence"/>
</dbReference>
<evidence type="ECO:0000313" key="1">
    <source>
        <dbReference type="EMBL" id="PYF11819.1"/>
    </source>
</evidence>
<dbReference type="RefSeq" id="WP_110804424.1">
    <property type="nucleotide sequence ID" value="NZ_QJTK01000002.1"/>
</dbReference>
<dbReference type="EMBL" id="QJTK01000002">
    <property type="protein sequence ID" value="PYF11819.1"/>
    <property type="molecule type" value="Genomic_DNA"/>
</dbReference>
<dbReference type="SUPFAM" id="SSF52540">
    <property type="entry name" value="P-loop containing nucleoside triphosphate hydrolases"/>
    <property type="match status" value="1"/>
</dbReference>
<name>A0A318U100_9RHOB</name>
<accession>A0A318U100</accession>
<proteinExistence type="predicted"/>
<protein>
    <recommendedName>
        <fullName evidence="3">Sulfotransferase family protein</fullName>
    </recommendedName>
</protein>
<dbReference type="InterPro" id="IPR027417">
    <property type="entry name" value="P-loop_NTPase"/>
</dbReference>
<comment type="caution">
    <text evidence="1">The sequence shown here is derived from an EMBL/GenBank/DDBJ whole genome shotgun (WGS) entry which is preliminary data.</text>
</comment>
<sequence>MIIGPDFIWLHVPKCGGTSIERTLRQAFAHRKDIHFDVKDIKNTDANGRVLWHHTIPMRQEHDSTFDPAGKKVVAAIRRLPAWLLSRVHYEVNRTKGAVCPKREQLLRGEFLERNGALNSVENVMRRFNRPTVDEWVRVENMEEDLKRIFALPDLKLIHANEGKIEYVRNLSFWFTPEELRELYAANPTWASIERRVYGKLLGE</sequence>
<organism evidence="1 2">
    <name type="scientific">Rhodobacter viridis</name>
    <dbReference type="NCBI Taxonomy" id="1054202"/>
    <lineage>
        <taxon>Bacteria</taxon>
        <taxon>Pseudomonadati</taxon>
        <taxon>Pseudomonadota</taxon>
        <taxon>Alphaproteobacteria</taxon>
        <taxon>Rhodobacterales</taxon>
        <taxon>Rhodobacter group</taxon>
        <taxon>Rhodobacter</taxon>
    </lineage>
</organism>
<keyword evidence="2" id="KW-1185">Reference proteome</keyword>